<reference evidence="2 3" key="1">
    <citation type="submission" date="2023-07" db="EMBL/GenBank/DDBJ databases">
        <title>Genomic Encyclopedia of Type Strains, Phase IV (KMG-IV): sequencing the most valuable type-strain genomes for metagenomic binning, comparative biology and taxonomic classification.</title>
        <authorList>
            <person name="Goeker M."/>
        </authorList>
    </citation>
    <scope>NUCLEOTIDE SEQUENCE [LARGE SCALE GENOMIC DNA]</scope>
    <source>
        <strain evidence="2 3">T98</strain>
    </source>
</reference>
<proteinExistence type="predicted"/>
<dbReference type="InterPro" id="IPR025357">
    <property type="entry name" value="DUF4261"/>
</dbReference>
<dbReference type="Proteomes" id="UP001248709">
    <property type="component" value="Unassembled WGS sequence"/>
</dbReference>
<comment type="caution">
    <text evidence="2">The sequence shown here is derived from an EMBL/GenBank/DDBJ whole genome shotgun (WGS) entry which is preliminary data.</text>
</comment>
<feature type="domain" description="DUF4261" evidence="1">
    <location>
        <begin position="191"/>
        <end position="266"/>
    </location>
</feature>
<gene>
    <name evidence="2" type="ORF">J2Z22_004865</name>
</gene>
<evidence type="ECO:0000313" key="2">
    <source>
        <dbReference type="EMBL" id="MDT3429264.1"/>
    </source>
</evidence>
<evidence type="ECO:0000313" key="3">
    <source>
        <dbReference type="Proteomes" id="UP001248709"/>
    </source>
</evidence>
<dbReference type="EMBL" id="JAUSUY010000052">
    <property type="protein sequence ID" value="MDT3429264.1"/>
    <property type="molecule type" value="Genomic_DNA"/>
</dbReference>
<keyword evidence="3" id="KW-1185">Reference proteome</keyword>
<dbReference type="RefSeq" id="WP_025701973.1">
    <property type="nucleotide sequence ID" value="NZ_JAUSUY010000052.1"/>
</dbReference>
<accession>A0ABU3HEN4</accession>
<dbReference type="Pfam" id="PF14080">
    <property type="entry name" value="DUF4261"/>
    <property type="match status" value="1"/>
</dbReference>
<organism evidence="2 3">
    <name type="scientific">Paenibacillus forsythiae</name>
    <dbReference type="NCBI Taxonomy" id="365616"/>
    <lineage>
        <taxon>Bacteria</taxon>
        <taxon>Bacillati</taxon>
        <taxon>Bacillota</taxon>
        <taxon>Bacilli</taxon>
        <taxon>Bacillales</taxon>
        <taxon>Paenibacillaceae</taxon>
        <taxon>Paenibacillus</taxon>
    </lineage>
</organism>
<name>A0ABU3HEN4_9BACL</name>
<evidence type="ECO:0000259" key="1">
    <source>
        <dbReference type="Pfam" id="PF14080"/>
    </source>
</evidence>
<protein>
    <recommendedName>
        <fullName evidence="1">DUF4261 domain-containing protein</fullName>
    </recommendedName>
</protein>
<sequence length="270" mass="30995">MRQELANQKGTTYSVELLFDEVPLFHIDKIMIDLSQNYELDNIVNKDDGDVVIFNFSDYQTEIQEGLILNAQCILNTKYSNVDHKKITPSLQQTWDFVKVNETVSRAKYSCTLSDIFASGLDYQRRFELFNIVLITILKHSNCLAVNWMSSQKISDPKSYINRFEKGEYLNGGLNVRLFKLDQTNGEMVMDTVGLSCFGLPDLQCRFKNITSSKIAGLLYGYGNYIFENGDIFVDGDSVEGINEFQKWICQHEMSLLNPRRVVLNIAIEE</sequence>